<feature type="transmembrane region" description="Helical" evidence="2">
    <location>
        <begin position="449"/>
        <end position="469"/>
    </location>
</feature>
<feature type="transmembrane region" description="Helical" evidence="2">
    <location>
        <begin position="102"/>
        <end position="121"/>
    </location>
</feature>
<feature type="transmembrane region" description="Helical" evidence="2">
    <location>
        <begin position="188"/>
        <end position="208"/>
    </location>
</feature>
<feature type="transmembrane region" description="Helical" evidence="2">
    <location>
        <begin position="220"/>
        <end position="240"/>
    </location>
</feature>
<feature type="domain" description="Major facilitator superfamily (MFS) profile" evidence="3">
    <location>
        <begin position="60"/>
        <end position="473"/>
    </location>
</feature>
<dbReference type="EMBL" id="JAUCMV010000004">
    <property type="protein sequence ID" value="KAK0403817.1"/>
    <property type="molecule type" value="Genomic_DNA"/>
</dbReference>
<dbReference type="InterPro" id="IPR036259">
    <property type="entry name" value="MFS_trans_sf"/>
</dbReference>
<dbReference type="Pfam" id="PF07690">
    <property type="entry name" value="MFS_1"/>
    <property type="match status" value="1"/>
</dbReference>
<evidence type="ECO:0000256" key="2">
    <source>
        <dbReference type="SAM" id="Phobius"/>
    </source>
</evidence>
<dbReference type="InterPro" id="IPR011701">
    <property type="entry name" value="MFS"/>
</dbReference>
<accession>A0AA39LNG7</accession>
<dbReference type="Gene3D" id="1.20.1250.20">
    <property type="entry name" value="MFS general substrate transporter like domains"/>
    <property type="match status" value="1"/>
</dbReference>
<feature type="transmembrane region" description="Helical" evidence="2">
    <location>
        <begin position="35"/>
        <end position="62"/>
    </location>
</feature>
<feature type="transmembrane region" description="Helical" evidence="2">
    <location>
        <begin position="353"/>
        <end position="373"/>
    </location>
</feature>
<gene>
    <name evidence="4" type="ORF">QR680_017136</name>
</gene>
<dbReference type="PANTHER" id="PTHR45757:SF18">
    <property type="entry name" value="MAJOR FACILITATOR SUPERFAMILY (MFS) PROFILE DOMAIN-CONTAINING PROTEIN"/>
    <property type="match status" value="1"/>
</dbReference>
<feature type="transmembrane region" description="Helical" evidence="2">
    <location>
        <begin position="306"/>
        <end position="332"/>
    </location>
</feature>
<comment type="caution">
    <text evidence="4">The sequence shown here is derived from an EMBL/GenBank/DDBJ whole genome shotgun (WGS) entry which is preliminary data.</text>
</comment>
<dbReference type="AlphaFoldDB" id="A0AA39LNG7"/>
<evidence type="ECO:0000313" key="4">
    <source>
        <dbReference type="EMBL" id="KAK0403817.1"/>
    </source>
</evidence>
<name>A0AA39LNG7_9BILA</name>
<keyword evidence="2" id="KW-1133">Transmembrane helix</keyword>
<dbReference type="Proteomes" id="UP001175271">
    <property type="component" value="Unassembled WGS sequence"/>
</dbReference>
<proteinExistence type="predicted"/>
<comment type="subcellular location">
    <subcellularLocation>
        <location evidence="1">Membrane</location>
        <topology evidence="1">Multi-pass membrane protein</topology>
    </subcellularLocation>
</comment>
<feature type="transmembrane region" description="Helical" evidence="2">
    <location>
        <begin position="412"/>
        <end position="437"/>
    </location>
</feature>
<keyword evidence="5" id="KW-1185">Reference proteome</keyword>
<evidence type="ECO:0000259" key="3">
    <source>
        <dbReference type="PROSITE" id="PS50850"/>
    </source>
</evidence>
<evidence type="ECO:0000313" key="5">
    <source>
        <dbReference type="Proteomes" id="UP001175271"/>
    </source>
</evidence>
<dbReference type="PROSITE" id="PS50850">
    <property type="entry name" value="MFS"/>
    <property type="match status" value="1"/>
</dbReference>
<evidence type="ECO:0000256" key="1">
    <source>
        <dbReference type="ARBA" id="ARBA00004141"/>
    </source>
</evidence>
<dbReference type="SUPFAM" id="SSF103473">
    <property type="entry name" value="MFS general substrate transporter"/>
    <property type="match status" value="1"/>
</dbReference>
<dbReference type="GO" id="GO:0016020">
    <property type="term" value="C:membrane"/>
    <property type="evidence" value="ECO:0007669"/>
    <property type="project" value="UniProtKB-SubCell"/>
</dbReference>
<reference evidence="4" key="1">
    <citation type="submission" date="2023-06" db="EMBL/GenBank/DDBJ databases">
        <title>Genomic analysis of the entomopathogenic nematode Steinernema hermaphroditum.</title>
        <authorList>
            <person name="Schwarz E.M."/>
            <person name="Heppert J.K."/>
            <person name="Baniya A."/>
            <person name="Schwartz H.T."/>
            <person name="Tan C.-H."/>
            <person name="Antoshechkin I."/>
            <person name="Sternberg P.W."/>
            <person name="Goodrich-Blair H."/>
            <person name="Dillman A.R."/>
        </authorList>
    </citation>
    <scope>NUCLEOTIDE SEQUENCE</scope>
    <source>
        <strain evidence="4">PS9179</strain>
        <tissue evidence="4">Whole animal</tissue>
    </source>
</reference>
<keyword evidence="2" id="KW-0472">Membrane</keyword>
<keyword evidence="2" id="KW-0812">Transmembrane</keyword>
<protein>
    <recommendedName>
        <fullName evidence="3">Major facilitator superfamily (MFS) profile domain-containing protein</fullName>
    </recommendedName>
</protein>
<feature type="transmembrane region" description="Helical" evidence="2">
    <location>
        <begin position="161"/>
        <end position="181"/>
    </location>
</feature>
<sequence length="493" mass="54055">MGGVQDVHDPKHPDYDHLDHLRKSVAFSFGNHTRYVVLLMGSLCLSILMACAMCFNPAIIIMMDTSSSPLFSANVSEAVEWDSVDLPFAERRFVFNTVQKSALLAAVFLGCLIGVPIAGIGMQKIGAHMTMSVIGVITATTTAVMPAAATLGFWPFFLVRVFQGVSLSNLLPVVGAIIANWSTLHENGLFVSVLTGYIQISCGFALPVSGILGSSFGWPSVFYVHGVLCALITALWHLYFRNDPTTHPFVSEKELAEIRSGKTITKERPTPPYREIFTCAPLYGAWVAVIGNFFVCQYTITFLPMYLCWVIGLPVHEASSLVAIPLAGQFILKFSTGLSSDKIRCVSELFKVRLFNSLAFFGSAFFFIFISFFPPDPDHRYFSAFLSMLPAVLVGFNPGGFNKAAVLVSRQFSATVMTVFQVIVCTTLFFGSFIIPAMTPDNNFDEYRVVFYFYATVLVLSNAVFLALASASPAEWTKPGYVRKSKAIVTATP</sequence>
<feature type="transmembrane region" description="Helical" evidence="2">
    <location>
        <begin position="379"/>
        <end position="400"/>
    </location>
</feature>
<dbReference type="PANTHER" id="PTHR45757">
    <property type="entry name" value="PROTEIN CBG23364-RELATED"/>
    <property type="match status" value="1"/>
</dbReference>
<dbReference type="InterPro" id="IPR020846">
    <property type="entry name" value="MFS_dom"/>
</dbReference>
<dbReference type="GO" id="GO:0022857">
    <property type="term" value="F:transmembrane transporter activity"/>
    <property type="evidence" value="ECO:0007669"/>
    <property type="project" value="InterPro"/>
</dbReference>
<feature type="transmembrane region" description="Helical" evidence="2">
    <location>
        <begin position="276"/>
        <end position="300"/>
    </location>
</feature>
<feature type="transmembrane region" description="Helical" evidence="2">
    <location>
        <begin position="133"/>
        <end position="155"/>
    </location>
</feature>
<organism evidence="4 5">
    <name type="scientific">Steinernema hermaphroditum</name>
    <dbReference type="NCBI Taxonomy" id="289476"/>
    <lineage>
        <taxon>Eukaryota</taxon>
        <taxon>Metazoa</taxon>
        <taxon>Ecdysozoa</taxon>
        <taxon>Nematoda</taxon>
        <taxon>Chromadorea</taxon>
        <taxon>Rhabditida</taxon>
        <taxon>Tylenchina</taxon>
        <taxon>Panagrolaimomorpha</taxon>
        <taxon>Strongyloidoidea</taxon>
        <taxon>Steinernematidae</taxon>
        <taxon>Steinernema</taxon>
    </lineage>
</organism>